<dbReference type="Gene3D" id="2.40.70.10">
    <property type="entry name" value="Acid Proteases"/>
    <property type="match status" value="2"/>
</dbReference>
<evidence type="ECO:0000259" key="8">
    <source>
        <dbReference type="PROSITE" id="PS51767"/>
    </source>
</evidence>
<dbReference type="InterPro" id="IPR001461">
    <property type="entry name" value="Aspartic_peptidase_A1"/>
</dbReference>
<keyword evidence="4" id="KW-0064">Aspartyl protease</keyword>
<dbReference type="EMBL" id="JAZGSY010000401">
    <property type="protein sequence ID" value="KAL1836513.1"/>
    <property type="molecule type" value="Genomic_DNA"/>
</dbReference>
<dbReference type="InterPro" id="IPR033121">
    <property type="entry name" value="PEPTIDASE_A1"/>
</dbReference>
<dbReference type="SUPFAM" id="SSF50630">
    <property type="entry name" value="Acid proteases"/>
    <property type="match status" value="1"/>
</dbReference>
<evidence type="ECO:0000256" key="1">
    <source>
        <dbReference type="ARBA" id="ARBA00007447"/>
    </source>
</evidence>
<dbReference type="PANTHER" id="PTHR47966">
    <property type="entry name" value="BETA-SITE APP-CLEAVING ENZYME, ISOFORM A-RELATED"/>
    <property type="match status" value="1"/>
</dbReference>
<feature type="domain" description="Peptidase A1" evidence="8">
    <location>
        <begin position="62"/>
        <end position="375"/>
    </location>
</feature>
<proteinExistence type="inferred from homology"/>
<keyword evidence="10" id="KW-1185">Reference proteome</keyword>
<feature type="chain" id="PRO_5047404534" description="Peptidase A1 domain-containing protein" evidence="7">
    <location>
        <begin position="20"/>
        <end position="486"/>
    </location>
</feature>
<protein>
    <recommendedName>
        <fullName evidence="8">Peptidase A1 domain-containing protein</fullName>
    </recommendedName>
</protein>
<dbReference type="PROSITE" id="PS51767">
    <property type="entry name" value="PEPTIDASE_A1"/>
    <property type="match status" value="1"/>
</dbReference>
<evidence type="ECO:0000256" key="3">
    <source>
        <dbReference type="ARBA" id="ARBA00022729"/>
    </source>
</evidence>
<dbReference type="CDD" id="cd05474">
    <property type="entry name" value="SAP_like"/>
    <property type="match status" value="1"/>
</dbReference>
<dbReference type="PANTHER" id="PTHR47966:SF65">
    <property type="entry name" value="ASPARTIC-TYPE ENDOPEPTIDASE"/>
    <property type="match status" value="1"/>
</dbReference>
<dbReference type="Pfam" id="PF00026">
    <property type="entry name" value="Asp"/>
    <property type="match status" value="1"/>
</dbReference>
<dbReference type="InterPro" id="IPR021109">
    <property type="entry name" value="Peptidase_aspartic_dom_sf"/>
</dbReference>
<accession>A0ABR3V406</accession>
<dbReference type="PRINTS" id="PR00792">
    <property type="entry name" value="PEPSIN"/>
</dbReference>
<evidence type="ECO:0000256" key="5">
    <source>
        <dbReference type="ARBA" id="ARBA00022801"/>
    </source>
</evidence>
<evidence type="ECO:0000313" key="9">
    <source>
        <dbReference type="EMBL" id="KAL1836513.1"/>
    </source>
</evidence>
<evidence type="ECO:0000256" key="7">
    <source>
        <dbReference type="SAM" id="SignalP"/>
    </source>
</evidence>
<feature type="region of interest" description="Disordered" evidence="6">
    <location>
        <begin position="392"/>
        <end position="456"/>
    </location>
</feature>
<dbReference type="InterPro" id="IPR033876">
    <property type="entry name" value="SAP-like"/>
</dbReference>
<keyword evidence="3 7" id="KW-0732">Signal</keyword>
<keyword evidence="5" id="KW-0378">Hydrolase</keyword>
<feature type="compositionally biased region" description="Polar residues" evidence="6">
    <location>
        <begin position="405"/>
        <end position="429"/>
    </location>
</feature>
<evidence type="ECO:0000256" key="4">
    <source>
        <dbReference type="ARBA" id="ARBA00022750"/>
    </source>
</evidence>
<feature type="signal peptide" evidence="7">
    <location>
        <begin position="1"/>
        <end position="19"/>
    </location>
</feature>
<organism evidence="9 10">
    <name type="scientific">Humicola insolens</name>
    <name type="common">Soft-rot fungus</name>
    <dbReference type="NCBI Taxonomy" id="85995"/>
    <lineage>
        <taxon>Eukaryota</taxon>
        <taxon>Fungi</taxon>
        <taxon>Dikarya</taxon>
        <taxon>Ascomycota</taxon>
        <taxon>Pezizomycotina</taxon>
        <taxon>Sordariomycetes</taxon>
        <taxon>Sordariomycetidae</taxon>
        <taxon>Sordariales</taxon>
        <taxon>Chaetomiaceae</taxon>
        <taxon>Mycothermus</taxon>
    </lineage>
</organism>
<name>A0ABR3V406_HUMIN</name>
<comment type="caution">
    <text evidence="9">The sequence shown here is derived from an EMBL/GenBank/DDBJ whole genome shotgun (WGS) entry which is preliminary data.</text>
</comment>
<keyword evidence="2" id="KW-0645">Protease</keyword>
<comment type="similarity">
    <text evidence="1">Belongs to the peptidase A1 family.</text>
</comment>
<evidence type="ECO:0000256" key="6">
    <source>
        <dbReference type="SAM" id="MobiDB-lite"/>
    </source>
</evidence>
<gene>
    <name evidence="9" type="ORF">VTJ49DRAFT_5053</name>
</gene>
<dbReference type="Proteomes" id="UP001583172">
    <property type="component" value="Unassembled WGS sequence"/>
</dbReference>
<evidence type="ECO:0000256" key="2">
    <source>
        <dbReference type="ARBA" id="ARBA00022670"/>
    </source>
</evidence>
<sequence length="486" mass="50905">MLLADASLLSLALAPGASGLVARSDGIVRAAVRAIPDPDPAPNLRSRQNVIDVINQRNGTRYAVEVALGTPPQTQYLILDTGSPDTWFNPTCETSRVVAECRQYPRFDLSKSSSLRDLGVSDLLLYGSGQAEINWYTDTFTIGSATIKNQVIGINVASERIPLGILGVSPPVGGVNEYPYVLDSMVSQGLIKSRAFSLDLRGVHNPNGAIIFGGIDTGKYIGSFAKLPILPQSQSPRGGNRYYVTMSGIGLTLPDGTVVKSGELSTPVFLDSGATLSHLPTRIFEALASSFDGAAYEPETGYYYLPCSATNLNGTIDFYFGDKAIRVALNDFIWQVGPYCLLGAVAEEREPILGATFLRAAYVVFDQDQRNLHIAQAANCGENLVAIGSGKDAVPSRTGDCTELPTPTGTNASSSRLDVTKTHAPTATFTGPVPTLDDGPGPAADHTATGTLPLGTDDAGNAAGKGVQLSLGVAAAVAAANLVLAL</sequence>
<evidence type="ECO:0000313" key="10">
    <source>
        <dbReference type="Proteomes" id="UP001583172"/>
    </source>
</evidence>
<reference evidence="9 10" key="1">
    <citation type="journal article" date="2024" name="Commun. Biol.">
        <title>Comparative genomic analysis of thermophilic fungi reveals convergent evolutionary adaptations and gene losses.</title>
        <authorList>
            <person name="Steindorff A.S."/>
            <person name="Aguilar-Pontes M.V."/>
            <person name="Robinson A.J."/>
            <person name="Andreopoulos B."/>
            <person name="LaButti K."/>
            <person name="Kuo A."/>
            <person name="Mondo S."/>
            <person name="Riley R."/>
            <person name="Otillar R."/>
            <person name="Haridas S."/>
            <person name="Lipzen A."/>
            <person name="Grimwood J."/>
            <person name="Schmutz J."/>
            <person name="Clum A."/>
            <person name="Reid I.D."/>
            <person name="Moisan M.C."/>
            <person name="Butler G."/>
            <person name="Nguyen T.T.M."/>
            <person name="Dewar K."/>
            <person name="Conant G."/>
            <person name="Drula E."/>
            <person name="Henrissat B."/>
            <person name="Hansel C."/>
            <person name="Singer S."/>
            <person name="Hutchinson M.I."/>
            <person name="de Vries R.P."/>
            <person name="Natvig D.O."/>
            <person name="Powell A.J."/>
            <person name="Tsang A."/>
            <person name="Grigoriev I.V."/>
        </authorList>
    </citation>
    <scope>NUCLEOTIDE SEQUENCE [LARGE SCALE GENOMIC DNA]</scope>
    <source>
        <strain evidence="9 10">CBS 620.91</strain>
    </source>
</reference>